<dbReference type="GO" id="GO:0043226">
    <property type="term" value="C:organelle"/>
    <property type="evidence" value="ECO:0007669"/>
    <property type="project" value="UniProtKB-ARBA"/>
</dbReference>
<protein>
    <recommendedName>
        <fullName evidence="4">EF-hand domain-containing protein</fullName>
    </recommendedName>
</protein>
<gene>
    <name evidence="5" type="ORF">FNV43_RR17116</name>
</gene>
<organism evidence="5 6">
    <name type="scientific">Rhamnella rubrinervis</name>
    <dbReference type="NCBI Taxonomy" id="2594499"/>
    <lineage>
        <taxon>Eukaryota</taxon>
        <taxon>Viridiplantae</taxon>
        <taxon>Streptophyta</taxon>
        <taxon>Embryophyta</taxon>
        <taxon>Tracheophyta</taxon>
        <taxon>Spermatophyta</taxon>
        <taxon>Magnoliopsida</taxon>
        <taxon>eudicotyledons</taxon>
        <taxon>Gunneridae</taxon>
        <taxon>Pentapetalae</taxon>
        <taxon>rosids</taxon>
        <taxon>fabids</taxon>
        <taxon>Rosales</taxon>
        <taxon>Rhamnaceae</taxon>
        <taxon>rhamnoid group</taxon>
        <taxon>Rhamneae</taxon>
        <taxon>Rhamnella</taxon>
    </lineage>
</organism>
<dbReference type="AlphaFoldDB" id="A0A8K0E202"/>
<accession>A0A8K0E202</accession>
<dbReference type="InterPro" id="IPR050145">
    <property type="entry name" value="Centrin_CML-like"/>
</dbReference>
<sequence length="195" mass="22155">MASTLVVDHRISKASKWLANKSLKLSFHGRRRSRSKSGSTLSSSGSPMSPRYNPRNANREDEMREVFRSFDRNGDGKISALELRSYFGSVGEYMSHEEAQEVVSELDADGDSLIDFEDFLRLMKRDNIAEEDDLKKAFEMFELEKGCITPKSLQKMLGRLGDTKSYDECVAMIQVFDIDGNGVVDFNEFHQMMIA</sequence>
<dbReference type="Pfam" id="PF13499">
    <property type="entry name" value="EF-hand_7"/>
    <property type="match status" value="1"/>
</dbReference>
<feature type="domain" description="EF-hand" evidence="4">
    <location>
        <begin position="164"/>
        <end position="195"/>
    </location>
</feature>
<keyword evidence="2" id="KW-0106">Calcium</keyword>
<dbReference type="SMART" id="SM00054">
    <property type="entry name" value="EFh"/>
    <property type="match status" value="4"/>
</dbReference>
<reference evidence="5" key="1">
    <citation type="submission" date="2020-03" db="EMBL/GenBank/DDBJ databases">
        <title>A high-quality chromosome-level genome assembly of a woody plant with both climbing and erect habits, Rhamnella rubrinervis.</title>
        <authorList>
            <person name="Lu Z."/>
            <person name="Yang Y."/>
            <person name="Zhu X."/>
            <person name="Sun Y."/>
        </authorList>
    </citation>
    <scope>NUCLEOTIDE SEQUENCE</scope>
    <source>
        <strain evidence="5">BYM</strain>
        <tissue evidence="5">Leaf</tissue>
    </source>
</reference>
<evidence type="ECO:0000256" key="1">
    <source>
        <dbReference type="ARBA" id="ARBA00022737"/>
    </source>
</evidence>
<dbReference type="CDD" id="cd00051">
    <property type="entry name" value="EFh"/>
    <property type="match status" value="2"/>
</dbReference>
<comment type="caution">
    <text evidence="5">The sequence shown here is derived from an EMBL/GenBank/DDBJ whole genome shotgun (WGS) entry which is preliminary data.</text>
</comment>
<name>A0A8K0E202_9ROSA</name>
<dbReference type="PANTHER" id="PTHR23050">
    <property type="entry name" value="CALCIUM BINDING PROTEIN"/>
    <property type="match status" value="1"/>
</dbReference>
<dbReference type="SUPFAM" id="SSF47473">
    <property type="entry name" value="EF-hand"/>
    <property type="match status" value="1"/>
</dbReference>
<proteinExistence type="predicted"/>
<evidence type="ECO:0000313" key="6">
    <source>
        <dbReference type="Proteomes" id="UP000796880"/>
    </source>
</evidence>
<dbReference type="FunFam" id="1.10.238.10:FF:000178">
    <property type="entry name" value="Calmodulin-2 A"/>
    <property type="match status" value="1"/>
</dbReference>
<evidence type="ECO:0000313" key="5">
    <source>
        <dbReference type="EMBL" id="KAF3438841.1"/>
    </source>
</evidence>
<keyword evidence="6" id="KW-1185">Reference proteome</keyword>
<evidence type="ECO:0000259" key="4">
    <source>
        <dbReference type="PROSITE" id="PS50222"/>
    </source>
</evidence>
<dbReference type="InterPro" id="IPR018247">
    <property type="entry name" value="EF_Hand_1_Ca_BS"/>
</dbReference>
<feature type="compositionally biased region" description="Low complexity" evidence="3">
    <location>
        <begin position="36"/>
        <end position="49"/>
    </location>
</feature>
<dbReference type="EMBL" id="VOIH02000008">
    <property type="protein sequence ID" value="KAF3438841.1"/>
    <property type="molecule type" value="Genomic_DNA"/>
</dbReference>
<dbReference type="InterPro" id="IPR011992">
    <property type="entry name" value="EF-hand-dom_pair"/>
</dbReference>
<dbReference type="PROSITE" id="PS00018">
    <property type="entry name" value="EF_HAND_1"/>
    <property type="match status" value="2"/>
</dbReference>
<dbReference type="OrthoDB" id="26525at2759"/>
<dbReference type="Proteomes" id="UP000796880">
    <property type="component" value="Unassembled WGS sequence"/>
</dbReference>
<dbReference type="PROSITE" id="PS50222">
    <property type="entry name" value="EF_HAND_2"/>
    <property type="match status" value="3"/>
</dbReference>
<evidence type="ECO:0000256" key="3">
    <source>
        <dbReference type="SAM" id="MobiDB-lite"/>
    </source>
</evidence>
<dbReference type="Pfam" id="PF13833">
    <property type="entry name" value="EF-hand_8"/>
    <property type="match status" value="1"/>
</dbReference>
<dbReference type="Gene3D" id="1.10.238.10">
    <property type="entry name" value="EF-hand"/>
    <property type="match status" value="2"/>
</dbReference>
<dbReference type="GO" id="GO:0005509">
    <property type="term" value="F:calcium ion binding"/>
    <property type="evidence" value="ECO:0007669"/>
    <property type="project" value="InterPro"/>
</dbReference>
<feature type="domain" description="EF-hand" evidence="4">
    <location>
        <begin position="94"/>
        <end position="129"/>
    </location>
</feature>
<feature type="domain" description="EF-hand" evidence="4">
    <location>
        <begin position="58"/>
        <end position="93"/>
    </location>
</feature>
<keyword evidence="1" id="KW-0677">Repeat</keyword>
<evidence type="ECO:0000256" key="2">
    <source>
        <dbReference type="ARBA" id="ARBA00022837"/>
    </source>
</evidence>
<feature type="region of interest" description="Disordered" evidence="3">
    <location>
        <begin position="28"/>
        <end position="62"/>
    </location>
</feature>
<dbReference type="InterPro" id="IPR002048">
    <property type="entry name" value="EF_hand_dom"/>
</dbReference>